<proteinExistence type="inferred from homology"/>
<evidence type="ECO:0000256" key="1">
    <source>
        <dbReference type="ARBA" id="ARBA00005964"/>
    </source>
</evidence>
<dbReference type="AlphaFoldDB" id="A0AAE1LX93"/>
<sequence>MNTAVEFLLGSLALANSILSNDSSLPTVDLGYQIHRAISLDETFNTYNFTNIPYAEPPLGPLRFKAPIPPRGRKSEIQDGNIGKICPQSNGKWNGMAGLFAADYAADRLPFNYTQAEETLANSPPPAIDPRTTEDCLVLDVLVPKVVFHEHSKSKGAPVLVWIHGGGYVLGDKTMFGSPQGLIAASQQGENQGAIWVAMNYRLGAFGFLSGPTLQETGTANAGLHDQRLALEWVQENIHRFGGDPDNVTVMGISAGGGSIMHQITAYGGVKPSPFRQAITQSSAFIPNPGTQLQEDVFHDFLSLLNVSSLEEARALDSATLIEANAKQIAEAPYGTFIFGPTVDGDFVPAMPTKLLLQGSYSKGISILSSHMSHEGIFFIDPRAVGNKTLLRQQLRDMFPQMSERNLNFVFDTLYSPTYDGSYPYKTPLERAQLIIAETIFICNQNSLLNSAMQQGTAAFGYQFSIPPALHGGDQAYIFPNGPFPDVDPVISQFVQQTIASFVNNGAPSEHIARVSIPPYATNKSVLNLVPNSPIIIPDPTANERCDWWHKALYS</sequence>
<dbReference type="RefSeq" id="XP_062754056.1">
    <property type="nucleotide sequence ID" value="XM_062901668.1"/>
</dbReference>
<dbReference type="Proteomes" id="UP001273209">
    <property type="component" value="Unassembled WGS sequence"/>
</dbReference>
<comment type="caution">
    <text evidence="5">The sequence shown here is derived from an EMBL/GenBank/DDBJ whole genome shotgun (WGS) entry which is preliminary data.</text>
</comment>
<dbReference type="EMBL" id="JAWRVG010000029">
    <property type="protein sequence ID" value="KAK4069560.1"/>
    <property type="molecule type" value="Genomic_DNA"/>
</dbReference>
<dbReference type="Pfam" id="PF00135">
    <property type="entry name" value="COesterase"/>
    <property type="match status" value="1"/>
</dbReference>
<dbReference type="InterPro" id="IPR029058">
    <property type="entry name" value="AB_hydrolase_fold"/>
</dbReference>
<name>A0AAE1LX93_9HYPO</name>
<dbReference type="PANTHER" id="PTHR11559">
    <property type="entry name" value="CARBOXYLESTERASE"/>
    <property type="match status" value="1"/>
</dbReference>
<dbReference type="InterPro" id="IPR050309">
    <property type="entry name" value="Type-B_Carboxylest/Lipase"/>
</dbReference>
<dbReference type="InterPro" id="IPR002018">
    <property type="entry name" value="CarbesteraseB"/>
</dbReference>
<dbReference type="GO" id="GO:0016787">
    <property type="term" value="F:hydrolase activity"/>
    <property type="evidence" value="ECO:0007669"/>
    <property type="project" value="UniProtKB-KW"/>
</dbReference>
<protein>
    <recommendedName>
        <fullName evidence="3">Carboxylic ester hydrolase</fullName>
        <ecNumber evidence="3">3.1.1.-</ecNumber>
    </recommendedName>
</protein>
<keyword evidence="2 3" id="KW-0378">Hydrolase</keyword>
<dbReference type="PROSITE" id="PS00122">
    <property type="entry name" value="CARBOXYLESTERASE_B_1"/>
    <property type="match status" value="1"/>
</dbReference>
<keyword evidence="6" id="KW-1185">Reference proteome</keyword>
<dbReference type="InterPro" id="IPR019826">
    <property type="entry name" value="Carboxylesterase_B_AS"/>
</dbReference>
<dbReference type="Gene3D" id="3.40.50.1820">
    <property type="entry name" value="alpha/beta hydrolase"/>
    <property type="match status" value="1"/>
</dbReference>
<evidence type="ECO:0000259" key="4">
    <source>
        <dbReference type="Pfam" id="PF00135"/>
    </source>
</evidence>
<evidence type="ECO:0000256" key="2">
    <source>
        <dbReference type="ARBA" id="ARBA00022801"/>
    </source>
</evidence>
<dbReference type="SUPFAM" id="SSF53474">
    <property type="entry name" value="alpha/beta-Hydrolases"/>
    <property type="match status" value="1"/>
</dbReference>
<comment type="similarity">
    <text evidence="1 3">Belongs to the type-B carboxylesterase/lipase family.</text>
</comment>
<dbReference type="GeneID" id="87921573"/>
<accession>A0AAE1LX93</accession>
<evidence type="ECO:0000256" key="3">
    <source>
        <dbReference type="RuleBase" id="RU361235"/>
    </source>
</evidence>
<reference evidence="5" key="1">
    <citation type="submission" date="2023-11" db="EMBL/GenBank/DDBJ databases">
        <title>The genome sequences of three competitors of mushroom-forming fungi.</title>
        <authorList>
            <person name="Beijen E."/>
            <person name="Ohm R.A."/>
        </authorList>
    </citation>
    <scope>NUCLEOTIDE SEQUENCE</scope>
    <source>
        <strain evidence="5">CBS 100526</strain>
    </source>
</reference>
<feature type="domain" description="Carboxylesterase type B" evidence="4">
    <location>
        <begin position="43"/>
        <end position="532"/>
    </location>
</feature>
<evidence type="ECO:0000313" key="5">
    <source>
        <dbReference type="EMBL" id="KAK4069560.1"/>
    </source>
</evidence>
<evidence type="ECO:0000313" key="6">
    <source>
        <dbReference type="Proteomes" id="UP001273209"/>
    </source>
</evidence>
<dbReference type="EC" id="3.1.1.-" evidence="3"/>
<gene>
    <name evidence="5" type="ORF">Triagg1_6984</name>
</gene>
<organism evidence="5 6">
    <name type="scientific">Trichoderma aggressivum f. europaeum</name>
    <dbReference type="NCBI Taxonomy" id="173218"/>
    <lineage>
        <taxon>Eukaryota</taxon>
        <taxon>Fungi</taxon>
        <taxon>Dikarya</taxon>
        <taxon>Ascomycota</taxon>
        <taxon>Pezizomycotina</taxon>
        <taxon>Sordariomycetes</taxon>
        <taxon>Hypocreomycetidae</taxon>
        <taxon>Hypocreales</taxon>
        <taxon>Hypocreaceae</taxon>
        <taxon>Trichoderma</taxon>
    </lineage>
</organism>